<feature type="compositionally biased region" description="Polar residues" evidence="1">
    <location>
        <begin position="174"/>
        <end position="183"/>
    </location>
</feature>
<evidence type="ECO:0000313" key="2">
    <source>
        <dbReference type="EMBL" id="KJF60254.1"/>
    </source>
</evidence>
<keyword evidence="3" id="KW-1185">Reference proteome</keyword>
<dbReference type="OMA" id="ANKDCAD"/>
<feature type="region of interest" description="Disordered" evidence="1">
    <location>
        <begin position="54"/>
        <end position="114"/>
    </location>
</feature>
<evidence type="ECO:0000256" key="1">
    <source>
        <dbReference type="SAM" id="MobiDB-lite"/>
    </source>
</evidence>
<dbReference type="KEGG" id="cim:CIMG_12828"/>
<dbReference type="GeneID" id="24164455"/>
<dbReference type="InParanoid" id="A0A0D8JT08"/>
<name>A0A0D8JT08_COCIM</name>
<dbReference type="RefSeq" id="XP_004445874.1">
    <property type="nucleotide sequence ID" value="XM_004445817.1"/>
</dbReference>
<feature type="region of interest" description="Disordered" evidence="1">
    <location>
        <begin position="145"/>
        <end position="183"/>
    </location>
</feature>
<reference evidence="3" key="2">
    <citation type="journal article" date="2010" name="Genome Res.">
        <title>Population genomic sequencing of Coccidioides fungi reveals recent hybridization and transposon control.</title>
        <authorList>
            <person name="Neafsey D.E."/>
            <person name="Barker B.M."/>
            <person name="Sharpton T.J."/>
            <person name="Stajich J.E."/>
            <person name="Park D.J."/>
            <person name="Whiston E."/>
            <person name="Hung C.-Y."/>
            <person name="McMahan C."/>
            <person name="White J."/>
            <person name="Sykes S."/>
            <person name="Heiman D."/>
            <person name="Young S."/>
            <person name="Zeng Q."/>
            <person name="Abouelleil A."/>
            <person name="Aftuck L."/>
            <person name="Bessette D."/>
            <person name="Brown A."/>
            <person name="FitzGerald M."/>
            <person name="Lui A."/>
            <person name="Macdonald J.P."/>
            <person name="Priest M."/>
            <person name="Orbach M.J."/>
            <person name="Galgiani J.N."/>
            <person name="Kirkland T.N."/>
            <person name="Cole G.T."/>
            <person name="Birren B.W."/>
            <person name="Henn M.R."/>
            <person name="Taylor J.W."/>
            <person name="Rounsley S.D."/>
        </authorList>
    </citation>
    <scope>GENOME REANNOTATION</scope>
    <source>
        <strain evidence="3">RS</strain>
    </source>
</reference>
<dbReference type="Proteomes" id="UP000001261">
    <property type="component" value="Unassembled WGS sequence"/>
</dbReference>
<reference evidence="3" key="1">
    <citation type="journal article" date="2009" name="Genome Res.">
        <title>Comparative genomic analyses of the human fungal pathogens Coccidioides and their relatives.</title>
        <authorList>
            <person name="Sharpton T.J."/>
            <person name="Stajich J.E."/>
            <person name="Rounsley S.D."/>
            <person name="Gardner M.J."/>
            <person name="Wortman J.R."/>
            <person name="Jordar V.S."/>
            <person name="Maiti R."/>
            <person name="Kodira C.D."/>
            <person name="Neafsey D.E."/>
            <person name="Zeng Q."/>
            <person name="Hung C.-Y."/>
            <person name="McMahan C."/>
            <person name="Muszewska A."/>
            <person name="Grynberg M."/>
            <person name="Mandel M.A."/>
            <person name="Kellner E.M."/>
            <person name="Barker B.M."/>
            <person name="Galgiani J.N."/>
            <person name="Orbach M.J."/>
            <person name="Kirkland T.N."/>
            <person name="Cole G.T."/>
            <person name="Henn M.R."/>
            <person name="Birren B.W."/>
            <person name="Taylor J.W."/>
        </authorList>
    </citation>
    <scope>NUCLEOTIDE SEQUENCE [LARGE SCALE GENOMIC DNA]</scope>
    <source>
        <strain evidence="3">RS</strain>
    </source>
</reference>
<accession>A0A0D8JT08</accession>
<dbReference type="EMBL" id="GG704911">
    <property type="protein sequence ID" value="KJF60254.1"/>
    <property type="molecule type" value="Genomic_DNA"/>
</dbReference>
<feature type="compositionally biased region" description="Pro residues" evidence="1">
    <location>
        <begin position="57"/>
        <end position="67"/>
    </location>
</feature>
<feature type="compositionally biased region" description="Polar residues" evidence="1">
    <location>
        <begin position="69"/>
        <end position="78"/>
    </location>
</feature>
<protein>
    <submittedName>
        <fullName evidence="2">Uncharacterized protein</fullName>
    </submittedName>
</protein>
<gene>
    <name evidence="2" type="ORF">CIMG_12828</name>
</gene>
<dbReference type="VEuPathDB" id="FungiDB:CIMG_12828"/>
<proteinExistence type="predicted"/>
<dbReference type="AlphaFoldDB" id="A0A0D8JT08"/>
<evidence type="ECO:0000313" key="3">
    <source>
        <dbReference type="Proteomes" id="UP000001261"/>
    </source>
</evidence>
<sequence length="183" mass="19707">MAARSRARYFMRGEICSTIPLGYPAAWRKGVSMGVGEGNLSHGLMMRGSWGRSLALPKPPTLPPRPRPQNKTHISASRANKDCADRSGACGDRQTKTRPRAMGSLEKQKRSTVRRHARASLFRLHGSTPSIGWRSAPVLLGESFSPDSSLPRGAREPCSTAPGSWAELRGSAGAGSTIQNPNM</sequence>
<organism evidence="2 3">
    <name type="scientific">Coccidioides immitis (strain RS)</name>
    <name type="common">Valley fever fungus</name>
    <dbReference type="NCBI Taxonomy" id="246410"/>
    <lineage>
        <taxon>Eukaryota</taxon>
        <taxon>Fungi</taxon>
        <taxon>Dikarya</taxon>
        <taxon>Ascomycota</taxon>
        <taxon>Pezizomycotina</taxon>
        <taxon>Eurotiomycetes</taxon>
        <taxon>Eurotiomycetidae</taxon>
        <taxon>Onygenales</taxon>
        <taxon>Onygenaceae</taxon>
        <taxon>Coccidioides</taxon>
    </lineage>
</organism>